<keyword evidence="8 15" id="KW-0808">Transferase</keyword>
<evidence type="ECO:0000256" key="12">
    <source>
        <dbReference type="ARBA" id="ARBA00031476"/>
    </source>
</evidence>
<dbReference type="InterPro" id="IPR015421">
    <property type="entry name" value="PyrdxlP-dep_Trfase_major"/>
</dbReference>
<comment type="function">
    <text evidence="2">Catalyzes reversively the conversion of L-aspartate beta-semialdehyde (ASA) to L-2,4-diaminobutyrate (DABA) by transamination with L-glutamate.</text>
</comment>
<dbReference type="PANTHER" id="PTHR43552">
    <property type="entry name" value="DIAMINOBUTYRATE--2-OXOGLUTARATE AMINOTRANSFERASE"/>
    <property type="match status" value="1"/>
</dbReference>
<keyword evidence="7 15" id="KW-0032">Aminotransferase</keyword>
<evidence type="ECO:0000256" key="9">
    <source>
        <dbReference type="ARBA" id="ARBA00022898"/>
    </source>
</evidence>
<dbReference type="GO" id="GO:0030170">
    <property type="term" value="F:pyridoxal phosphate binding"/>
    <property type="evidence" value="ECO:0007669"/>
    <property type="project" value="InterPro"/>
</dbReference>
<dbReference type="RefSeq" id="WP_004853973.1">
    <property type="nucleotide sequence ID" value="NZ_CABIWG010000007.1"/>
</dbReference>
<comment type="cofactor">
    <cofactor evidence="1">
        <name>pyridoxal 5'-phosphate</name>
        <dbReference type="ChEBI" id="CHEBI:597326"/>
    </cofactor>
</comment>
<dbReference type="NCBIfam" id="NF006733">
    <property type="entry name" value="PRK09264.1"/>
    <property type="match status" value="1"/>
</dbReference>
<comment type="catalytic activity">
    <reaction evidence="13">
        <text>L-2,4-diaminobutanoate + 2-oxoglutarate = L-aspartate 4-semialdehyde + L-glutamate</text>
        <dbReference type="Rhea" id="RHEA:11160"/>
        <dbReference type="ChEBI" id="CHEBI:16810"/>
        <dbReference type="ChEBI" id="CHEBI:29985"/>
        <dbReference type="ChEBI" id="CHEBI:58761"/>
        <dbReference type="ChEBI" id="CHEBI:537519"/>
        <dbReference type="EC" id="2.6.1.76"/>
    </reaction>
</comment>
<evidence type="ECO:0000256" key="13">
    <source>
        <dbReference type="ARBA" id="ARBA00049111"/>
    </source>
</evidence>
<name>A0A412IRQ6_9FIRM</name>
<sequence length="414" mass="45887">MHSKELFSEYEANVRSYSRSFPEIFTKAKGAKMYDENGREYIDFFAGAGALNYGHNNDYIKEKVIDYIQSDGIMHSLDMMTAPKAEFIEFFEKKVLEPRGLDYKIMFAGPTGTNAVESLLKLARKVKKREMIWAYMGCFHGMTLGSISLTSDAASRAGAGVGLDNVYHIPAPYMFPELDTIKFMQTLLDDDHSGVEKPAAIFIETVQADGGVNVFSVEYLKALREFCDKNDILMVVDDVQVGCARTGTFFSFERAGIKPDMFSLSKSIGGYPFPMGLAMFKPEYDLWKPGEHSGTFRGIQLSMVAAKAGLEFMLDNNIEAETRRKGEIVREYLEKNIDGDPNVIATRGIGLLWGVEVKDDATAGAITARAFKKGLVIERAGRDNAVIKIMPPLIISDEDLIAGLDILKAAIDGE</sequence>
<dbReference type="InterPro" id="IPR049704">
    <property type="entry name" value="Aminotrans_3_PPA_site"/>
</dbReference>
<evidence type="ECO:0000256" key="5">
    <source>
        <dbReference type="ARBA" id="ARBA00013155"/>
    </source>
</evidence>
<evidence type="ECO:0000313" key="16">
    <source>
        <dbReference type="Proteomes" id="UP000283295"/>
    </source>
</evidence>
<dbReference type="InterPro" id="IPR015422">
    <property type="entry name" value="PyrdxlP-dep_Trfase_small"/>
</dbReference>
<evidence type="ECO:0000256" key="6">
    <source>
        <dbReference type="ARBA" id="ARBA00014798"/>
    </source>
</evidence>
<dbReference type="Gene3D" id="3.40.640.10">
    <property type="entry name" value="Type I PLP-dependent aspartate aminotransferase-like (Major domain)"/>
    <property type="match status" value="1"/>
</dbReference>
<evidence type="ECO:0000256" key="8">
    <source>
        <dbReference type="ARBA" id="ARBA00022679"/>
    </source>
</evidence>
<comment type="caution">
    <text evidence="15">The sequence shown here is derived from an EMBL/GenBank/DDBJ whole genome shotgun (WGS) entry which is preliminary data.</text>
</comment>
<dbReference type="PROSITE" id="PS00600">
    <property type="entry name" value="AA_TRANSFER_CLASS_3"/>
    <property type="match status" value="1"/>
</dbReference>
<dbReference type="CDD" id="cd00610">
    <property type="entry name" value="OAT_like"/>
    <property type="match status" value="1"/>
</dbReference>
<dbReference type="Gene3D" id="3.90.1150.10">
    <property type="entry name" value="Aspartate Aminotransferase, domain 1"/>
    <property type="match status" value="1"/>
</dbReference>
<proteinExistence type="inferred from homology"/>
<dbReference type="AlphaFoldDB" id="A0A412IRQ6"/>
<dbReference type="EC" id="2.6.1.76" evidence="5"/>
<evidence type="ECO:0000256" key="2">
    <source>
        <dbReference type="ARBA" id="ARBA00002189"/>
    </source>
</evidence>
<evidence type="ECO:0000256" key="1">
    <source>
        <dbReference type="ARBA" id="ARBA00001933"/>
    </source>
</evidence>
<dbReference type="EMBL" id="QRVK01000016">
    <property type="protein sequence ID" value="RGS42758.1"/>
    <property type="molecule type" value="Genomic_DNA"/>
</dbReference>
<evidence type="ECO:0000256" key="7">
    <source>
        <dbReference type="ARBA" id="ARBA00022576"/>
    </source>
</evidence>
<gene>
    <name evidence="15" type="ORF">DWX94_07695</name>
</gene>
<dbReference type="GeneID" id="92832414"/>
<dbReference type="Pfam" id="PF00202">
    <property type="entry name" value="Aminotran_3"/>
    <property type="match status" value="1"/>
</dbReference>
<dbReference type="InterPro" id="IPR005814">
    <property type="entry name" value="Aminotrans_3"/>
</dbReference>
<dbReference type="SUPFAM" id="SSF53383">
    <property type="entry name" value="PLP-dependent transferases"/>
    <property type="match status" value="1"/>
</dbReference>
<dbReference type="NCBIfam" id="TIGR00709">
    <property type="entry name" value="dat"/>
    <property type="match status" value="1"/>
</dbReference>
<dbReference type="InterPro" id="IPR015424">
    <property type="entry name" value="PyrdxlP-dep_Trfase"/>
</dbReference>
<dbReference type="PANTHER" id="PTHR43552:SF2">
    <property type="entry name" value="DIAMINOBUTYRATE--2-OXOGLUTARATE TRANSAMINASE"/>
    <property type="match status" value="1"/>
</dbReference>
<keyword evidence="9 14" id="KW-0663">Pyridoxal phosphate</keyword>
<protein>
    <recommendedName>
        <fullName evidence="6">Diaminobutyrate--2-oxoglutarate transaminase</fullName>
        <ecNumber evidence="5">2.6.1.76</ecNumber>
    </recommendedName>
    <alternativeName>
        <fullName evidence="11">DABA aminotransferase</fullName>
    </alternativeName>
    <alternativeName>
        <fullName evidence="12">Diaminobutyrate--2-oxoglutarate aminotransferase</fullName>
    </alternativeName>
    <alternativeName>
        <fullName evidence="10">L-2,4-diaminobutyric acid transaminase</fullName>
    </alternativeName>
</protein>
<evidence type="ECO:0000256" key="4">
    <source>
        <dbReference type="ARBA" id="ARBA00008954"/>
    </source>
</evidence>
<accession>A0A412IRQ6</accession>
<dbReference type="PIRSF" id="PIRSF000521">
    <property type="entry name" value="Transaminase_4ab_Lys_Orn"/>
    <property type="match status" value="1"/>
</dbReference>
<evidence type="ECO:0000256" key="3">
    <source>
        <dbReference type="ARBA" id="ARBA00004946"/>
    </source>
</evidence>
<reference evidence="15 16" key="1">
    <citation type="submission" date="2018-08" db="EMBL/GenBank/DDBJ databases">
        <title>A genome reference for cultivated species of the human gut microbiota.</title>
        <authorList>
            <person name="Zou Y."/>
            <person name="Xue W."/>
            <person name="Luo G."/>
        </authorList>
    </citation>
    <scope>NUCLEOTIDE SEQUENCE [LARGE SCALE GENOMIC DNA]</scope>
    <source>
        <strain evidence="15 16">AF22-21</strain>
    </source>
</reference>
<evidence type="ECO:0000256" key="11">
    <source>
        <dbReference type="ARBA" id="ARBA00030665"/>
    </source>
</evidence>
<comment type="similarity">
    <text evidence="4 14">Belongs to the class-III pyridoxal-phosphate-dependent aminotransferase family.</text>
</comment>
<dbReference type="UniPathway" id="UPA00067">
    <property type="reaction ID" value="UER00121"/>
</dbReference>
<dbReference type="GO" id="GO:0019491">
    <property type="term" value="P:ectoine biosynthetic process"/>
    <property type="evidence" value="ECO:0007669"/>
    <property type="project" value="UniProtKB-UniPathway"/>
</dbReference>
<dbReference type="OrthoDB" id="9807885at2"/>
<evidence type="ECO:0000256" key="14">
    <source>
        <dbReference type="RuleBase" id="RU003560"/>
    </source>
</evidence>
<dbReference type="GO" id="GO:0045303">
    <property type="term" value="F:diaminobutyrate-2-oxoglutarate transaminase activity"/>
    <property type="evidence" value="ECO:0007669"/>
    <property type="project" value="UniProtKB-EC"/>
</dbReference>
<dbReference type="Proteomes" id="UP000283295">
    <property type="component" value="Unassembled WGS sequence"/>
</dbReference>
<evidence type="ECO:0000313" key="15">
    <source>
        <dbReference type="EMBL" id="RGS42758.1"/>
    </source>
</evidence>
<comment type="pathway">
    <text evidence="3">Amine and polyamine biosynthesis; ectoine biosynthesis; L-ectoine from L-aspartate 4-semialdehyde: step 1/3.</text>
</comment>
<organism evidence="15 16">
    <name type="scientific">Coprococcus eutactus</name>
    <dbReference type="NCBI Taxonomy" id="33043"/>
    <lineage>
        <taxon>Bacteria</taxon>
        <taxon>Bacillati</taxon>
        <taxon>Bacillota</taxon>
        <taxon>Clostridia</taxon>
        <taxon>Lachnospirales</taxon>
        <taxon>Lachnospiraceae</taxon>
        <taxon>Coprococcus</taxon>
    </lineage>
</organism>
<evidence type="ECO:0000256" key="10">
    <source>
        <dbReference type="ARBA" id="ARBA00029744"/>
    </source>
</evidence>
<dbReference type="InterPro" id="IPR004637">
    <property type="entry name" value="Dat"/>
</dbReference>